<dbReference type="Pfam" id="PF12923">
    <property type="entry name" value="RRP7"/>
    <property type="match status" value="1"/>
</dbReference>
<reference evidence="6 7" key="1">
    <citation type="submission" date="2014-02" db="EMBL/GenBank/DDBJ databases">
        <title>Transposable element dynamics among asymbiotic and ectomycorrhizal Amanita fungi.</title>
        <authorList>
            <consortium name="DOE Joint Genome Institute"/>
            <person name="Hess J."/>
            <person name="Skrede I."/>
            <person name="Wolfe B."/>
            <person name="LaButti K."/>
            <person name="Ohm R.A."/>
            <person name="Grigoriev I.V."/>
            <person name="Pringle A."/>
        </authorList>
    </citation>
    <scope>NUCLEOTIDE SEQUENCE [LARGE SCALE GENOMIC DNA]</scope>
    <source>
        <strain evidence="6 7">SKay4041</strain>
    </source>
</reference>
<dbReference type="OrthoDB" id="5390at2759"/>
<gene>
    <name evidence="6" type="ORF">AMATHDRAFT_80981</name>
</gene>
<dbReference type="InterPro" id="IPR035979">
    <property type="entry name" value="RBD_domain_sf"/>
</dbReference>
<dbReference type="PANTHER" id="PTHR13191:SF0">
    <property type="entry name" value="RIBOSOMAL RNA-PROCESSING PROTEIN 7 HOMOLOG A-RELATED"/>
    <property type="match status" value="1"/>
</dbReference>
<feature type="domain" description="Ribosomal RNA-processing protein 7 C-terminal" evidence="4">
    <location>
        <begin position="210"/>
        <end position="345"/>
    </location>
</feature>
<keyword evidence="7" id="KW-1185">Reference proteome</keyword>
<dbReference type="Gene3D" id="3.30.70.330">
    <property type="match status" value="1"/>
</dbReference>
<feature type="compositionally biased region" description="Acidic residues" evidence="3">
    <location>
        <begin position="95"/>
        <end position="123"/>
    </location>
</feature>
<proteinExistence type="inferred from homology"/>
<dbReference type="EMBL" id="KZ302010">
    <property type="protein sequence ID" value="PFH50164.1"/>
    <property type="molecule type" value="Genomic_DNA"/>
</dbReference>
<feature type="region of interest" description="Disordered" evidence="3">
    <location>
        <begin position="90"/>
        <end position="155"/>
    </location>
</feature>
<feature type="domain" description="Rrp7 RRM-like N-terminal" evidence="5">
    <location>
        <begin position="12"/>
        <end position="205"/>
    </location>
</feature>
<dbReference type="InterPro" id="IPR012677">
    <property type="entry name" value="Nucleotide-bd_a/b_plait_sf"/>
</dbReference>
<dbReference type="InterPro" id="IPR040447">
    <property type="entry name" value="RRM_Rrp7"/>
</dbReference>
<dbReference type="GO" id="GO:0003676">
    <property type="term" value="F:nucleic acid binding"/>
    <property type="evidence" value="ECO:0007669"/>
    <property type="project" value="InterPro"/>
</dbReference>
<dbReference type="STRING" id="703135.A0A2A9NLF6"/>
<evidence type="ECO:0000256" key="2">
    <source>
        <dbReference type="SAM" id="Coils"/>
    </source>
</evidence>
<organism evidence="6 7">
    <name type="scientific">Amanita thiersii Skay4041</name>
    <dbReference type="NCBI Taxonomy" id="703135"/>
    <lineage>
        <taxon>Eukaryota</taxon>
        <taxon>Fungi</taxon>
        <taxon>Dikarya</taxon>
        <taxon>Basidiomycota</taxon>
        <taxon>Agaricomycotina</taxon>
        <taxon>Agaricomycetes</taxon>
        <taxon>Agaricomycetidae</taxon>
        <taxon>Agaricales</taxon>
        <taxon>Pluteineae</taxon>
        <taxon>Amanitaceae</taxon>
        <taxon>Amanita</taxon>
    </lineage>
</organism>
<sequence>MSKHNSDYGTTINGFTVVPVGYTSSAPSTVHYMYIRRHSGSGGGNKGKTKEKQFPEGRTLFVVNVPPDATEREVVVFFKYAGTVEKVMFGFEGDRENDEESEDESEEMDEDEEDDESDEGEDEQGTKKERKKNKEKGPPKVEPLPTMGTRKLRKTGQTAHVVFLDESSLERAIWLAVSATSTTKPSKPRPWPSSATPIGLSHYHALYAALRPPLDAVRTHADTYIQAYDWQAKQDAQRGASKYRRGEAVVDEDGFTLVVRGGAYGKTMGGGMGVASRQFQTLAGTGKAAGSGRKRKEKGGGSKEGFYAFHKAERQRNELIELRKKWEADKAKIEKQKASRKFKPY</sequence>
<dbReference type="Gene3D" id="6.10.250.1770">
    <property type="match status" value="1"/>
</dbReference>
<dbReference type="Proteomes" id="UP000242287">
    <property type="component" value="Unassembled WGS sequence"/>
</dbReference>
<dbReference type="Pfam" id="PF17799">
    <property type="entry name" value="RRM_Rrp7"/>
    <property type="match status" value="1"/>
</dbReference>
<dbReference type="SUPFAM" id="SSF54928">
    <property type="entry name" value="RNA-binding domain, RBD"/>
    <property type="match status" value="1"/>
</dbReference>
<dbReference type="PANTHER" id="PTHR13191">
    <property type="entry name" value="RIBOSOMAL RNA PROCESSING PROTEIN 7-RELATED"/>
    <property type="match status" value="1"/>
</dbReference>
<dbReference type="AlphaFoldDB" id="A0A2A9NLF6"/>
<dbReference type="GO" id="GO:0032545">
    <property type="term" value="C:CURI complex"/>
    <property type="evidence" value="ECO:0007669"/>
    <property type="project" value="TreeGrafter"/>
</dbReference>
<evidence type="ECO:0008006" key="8">
    <source>
        <dbReference type="Google" id="ProtNLM"/>
    </source>
</evidence>
<evidence type="ECO:0000256" key="1">
    <source>
        <dbReference type="ARBA" id="ARBA00006110"/>
    </source>
</evidence>
<comment type="similarity">
    <text evidence="1">Belongs to the RRP7 family.</text>
</comment>
<protein>
    <recommendedName>
        <fullName evidence="8">RRM domain-containing protein</fullName>
    </recommendedName>
</protein>
<feature type="region of interest" description="Disordered" evidence="3">
    <location>
        <begin position="283"/>
        <end position="305"/>
    </location>
</feature>
<dbReference type="GO" id="GO:0000028">
    <property type="term" value="P:ribosomal small subunit assembly"/>
    <property type="evidence" value="ECO:0007669"/>
    <property type="project" value="TreeGrafter"/>
</dbReference>
<dbReference type="InterPro" id="IPR040446">
    <property type="entry name" value="RRP7"/>
</dbReference>
<accession>A0A2A9NLF6</accession>
<dbReference type="GO" id="GO:0006364">
    <property type="term" value="P:rRNA processing"/>
    <property type="evidence" value="ECO:0007669"/>
    <property type="project" value="TreeGrafter"/>
</dbReference>
<evidence type="ECO:0000259" key="5">
    <source>
        <dbReference type="Pfam" id="PF17799"/>
    </source>
</evidence>
<evidence type="ECO:0000313" key="7">
    <source>
        <dbReference type="Proteomes" id="UP000242287"/>
    </source>
</evidence>
<evidence type="ECO:0000313" key="6">
    <source>
        <dbReference type="EMBL" id="PFH50164.1"/>
    </source>
</evidence>
<dbReference type="GO" id="GO:0034456">
    <property type="term" value="C:UTP-C complex"/>
    <property type="evidence" value="ECO:0007669"/>
    <property type="project" value="TreeGrafter"/>
</dbReference>
<keyword evidence="2" id="KW-0175">Coiled coil</keyword>
<evidence type="ECO:0000256" key="3">
    <source>
        <dbReference type="SAM" id="MobiDB-lite"/>
    </source>
</evidence>
<feature type="coiled-coil region" evidence="2">
    <location>
        <begin position="309"/>
        <end position="336"/>
    </location>
</feature>
<dbReference type="InterPro" id="IPR024326">
    <property type="entry name" value="RRP7_C"/>
</dbReference>
<evidence type="ECO:0000259" key="4">
    <source>
        <dbReference type="Pfam" id="PF12923"/>
    </source>
</evidence>
<name>A0A2A9NLF6_9AGAR</name>